<comment type="similarity">
    <text evidence="5">Belongs to the aldehyde dehydrogenase family.</text>
</comment>
<dbReference type="FunFam" id="3.40.50.170:FF:000002">
    <property type="entry name" value="10-formyltetrahydrofolate dehydrogenase"/>
    <property type="match status" value="1"/>
</dbReference>
<feature type="domain" description="Formyl transferase N-terminal" evidence="7">
    <location>
        <begin position="1"/>
        <end position="180"/>
    </location>
</feature>
<proteinExistence type="inferred from homology"/>
<dbReference type="InterPro" id="IPR016163">
    <property type="entry name" value="Ald_DH_C"/>
</dbReference>
<feature type="active site" evidence="4">
    <location>
        <position position="313"/>
    </location>
</feature>
<dbReference type="PROSITE" id="PS00070">
    <property type="entry name" value="ALDEHYDE_DEHYDR_CYS"/>
    <property type="match status" value="1"/>
</dbReference>
<dbReference type="Proteomes" id="UP000242450">
    <property type="component" value="Chromosome 24"/>
</dbReference>
<keyword evidence="1" id="KW-0808">Transferase</keyword>
<dbReference type="InterPro" id="IPR029510">
    <property type="entry name" value="Ald_DH_CS_GLU"/>
</dbReference>
<evidence type="ECO:0000256" key="5">
    <source>
        <dbReference type="RuleBase" id="RU003345"/>
    </source>
</evidence>
<dbReference type="AlphaFoldDB" id="A0A212C8W0"/>
<protein>
    <submittedName>
        <fullName evidence="8">ALDH1L1</fullName>
    </submittedName>
</protein>
<dbReference type="Pfam" id="PF00551">
    <property type="entry name" value="Formyl_trans_N"/>
    <property type="match status" value="1"/>
</dbReference>
<dbReference type="PROSITE" id="PS00373">
    <property type="entry name" value="GART"/>
    <property type="match status" value="1"/>
</dbReference>
<evidence type="ECO:0000256" key="2">
    <source>
        <dbReference type="ARBA" id="ARBA00022917"/>
    </source>
</evidence>
<evidence type="ECO:0000256" key="1">
    <source>
        <dbReference type="ARBA" id="ARBA00022679"/>
    </source>
</evidence>
<evidence type="ECO:0000256" key="4">
    <source>
        <dbReference type="PROSITE-ProRule" id="PRU10007"/>
    </source>
</evidence>
<dbReference type="InterPro" id="IPR002376">
    <property type="entry name" value="Formyl_transf_N"/>
</dbReference>
<evidence type="ECO:0000313" key="9">
    <source>
        <dbReference type="Proteomes" id="UP000242450"/>
    </source>
</evidence>
<dbReference type="InterPro" id="IPR044135">
    <property type="entry name" value="Met-tRNA-FMT_C"/>
</dbReference>
<dbReference type="GO" id="GO:0006412">
    <property type="term" value="P:translation"/>
    <property type="evidence" value="ECO:0007669"/>
    <property type="project" value="UniProtKB-KW"/>
</dbReference>
<dbReference type="InterPro" id="IPR016162">
    <property type="entry name" value="Ald_DH_N"/>
</dbReference>
<dbReference type="InterPro" id="IPR015590">
    <property type="entry name" value="Aldehyde_DH_dom"/>
</dbReference>
<reference evidence="8 9" key="1">
    <citation type="journal article" date="2018" name="Mol. Genet. Genomics">
        <title>The red deer Cervus elaphus genome CerEla1.0: sequencing, annotating, genes, and chromosomes.</title>
        <authorList>
            <person name="Bana N.A."/>
            <person name="Nyiri A."/>
            <person name="Nagy J."/>
            <person name="Frank K."/>
            <person name="Nagy T."/>
            <person name="Steger V."/>
            <person name="Schiller M."/>
            <person name="Lakatos P."/>
            <person name="Sugar L."/>
            <person name="Horn P."/>
            <person name="Barta E."/>
            <person name="Orosz L."/>
        </authorList>
    </citation>
    <scope>NUCLEOTIDE SEQUENCE [LARGE SCALE GENOMIC DNA]</scope>
    <source>
        <strain evidence="8">Hungarian</strain>
    </source>
</reference>
<dbReference type="CDD" id="cd08647">
    <property type="entry name" value="FMT_core_FDH_N"/>
    <property type="match status" value="1"/>
</dbReference>
<dbReference type="Gene3D" id="3.40.50.170">
    <property type="entry name" value="Formyl transferase, N-terminal domain"/>
    <property type="match status" value="1"/>
</dbReference>
<evidence type="ECO:0000259" key="6">
    <source>
        <dbReference type="Pfam" id="PF00171"/>
    </source>
</evidence>
<evidence type="ECO:0000256" key="3">
    <source>
        <dbReference type="ARBA" id="ARBA00023002"/>
    </source>
</evidence>
<keyword evidence="3 5" id="KW-0560">Oxidoreductase</keyword>
<comment type="caution">
    <text evidence="8">The sequence shown here is derived from an EMBL/GenBank/DDBJ whole genome shotgun (WGS) entry which is preliminary data.</text>
</comment>
<evidence type="ECO:0000259" key="7">
    <source>
        <dbReference type="Pfam" id="PF00551"/>
    </source>
</evidence>
<keyword evidence="2" id="KW-0648">Protein biosynthesis</keyword>
<dbReference type="Pfam" id="PF00171">
    <property type="entry name" value="Aldedh"/>
    <property type="match status" value="1"/>
</dbReference>
<dbReference type="SUPFAM" id="SSF53328">
    <property type="entry name" value="Formyltransferase"/>
    <property type="match status" value="1"/>
</dbReference>
<dbReference type="Gene3D" id="3.40.309.10">
    <property type="entry name" value="Aldehyde Dehydrogenase, Chain A, domain 2"/>
    <property type="match status" value="1"/>
</dbReference>
<sequence>MKIAVIGQSLFGQEVYCRLREEGHEVVGVFTVPDKDGKADPLGLKAEQDGVPVFKFPRWRAKGRALPDVVVQYRALGAELNVLPFCSQFIPMEVISAPRHGSIIYHPSLLPRHRGASAINWTLIHGDKKGGFTIFWADDGLDTGDLLLQKECEVLPDDTVSSLYNRFLFPEGVKGMVQAVKLISEGKAPRLPQPEEGATYEGIQRKETARIDWDQPAEAIHNWIRGNDKVPGAWTEACGQVTPLTALKFAELTLKAGIPKGVVNVLPGSGSLVGQRLSDHPDVRKIGFTGSTEVGKHIMKSCALSNVKKVSLELGGKSPLLIFADCDLGKAVQMGMSSVFFNKGENCIAAGRLFVEDSIHDQFVRRVVGGRLQVEEVGKMKIGNPLDRDTSHGPQNHRAHLRKLLEYCQRGVAEGATLVCGGKQAPRPGFFFEPTVFTDVQDHMFIAREESFGPVMIISRFANG</sequence>
<name>A0A212C8W0_CEREH</name>
<dbReference type="CDD" id="cd08704">
    <property type="entry name" value="Met_tRNA_FMT_C"/>
    <property type="match status" value="1"/>
</dbReference>
<organism evidence="8 9">
    <name type="scientific">Cervus elaphus hippelaphus</name>
    <name type="common">European red deer</name>
    <dbReference type="NCBI Taxonomy" id="46360"/>
    <lineage>
        <taxon>Eukaryota</taxon>
        <taxon>Metazoa</taxon>
        <taxon>Chordata</taxon>
        <taxon>Craniata</taxon>
        <taxon>Vertebrata</taxon>
        <taxon>Euteleostomi</taxon>
        <taxon>Mammalia</taxon>
        <taxon>Eutheria</taxon>
        <taxon>Laurasiatheria</taxon>
        <taxon>Artiodactyla</taxon>
        <taxon>Ruminantia</taxon>
        <taxon>Pecora</taxon>
        <taxon>Cervidae</taxon>
        <taxon>Cervinae</taxon>
        <taxon>Cervus</taxon>
    </lineage>
</organism>
<gene>
    <name evidence="8" type="ORF">Celaphus_00010699</name>
</gene>
<dbReference type="EMBL" id="MKHE01000024">
    <property type="protein sequence ID" value="OWK02437.1"/>
    <property type="molecule type" value="Genomic_DNA"/>
</dbReference>
<dbReference type="SUPFAM" id="SSF50486">
    <property type="entry name" value="FMT C-terminal domain-like"/>
    <property type="match status" value="1"/>
</dbReference>
<dbReference type="InterPro" id="IPR016161">
    <property type="entry name" value="Ald_DH/histidinol_DH"/>
</dbReference>
<accession>A0A212C8W0</accession>
<feature type="domain" description="Aldehyde dehydrogenase" evidence="6">
    <location>
        <begin position="241"/>
        <end position="462"/>
    </location>
</feature>
<dbReference type="Gene3D" id="3.40.605.10">
    <property type="entry name" value="Aldehyde Dehydrogenase, Chain A, domain 1"/>
    <property type="match status" value="1"/>
</dbReference>
<dbReference type="SUPFAM" id="SSF53720">
    <property type="entry name" value="ALDH-like"/>
    <property type="match status" value="1"/>
</dbReference>
<evidence type="ECO:0000313" key="8">
    <source>
        <dbReference type="EMBL" id="OWK02437.1"/>
    </source>
</evidence>
<dbReference type="OrthoDB" id="310895at2759"/>
<dbReference type="InterPro" id="IPR001555">
    <property type="entry name" value="GART_AS"/>
</dbReference>
<dbReference type="GO" id="GO:0016740">
    <property type="term" value="F:transferase activity"/>
    <property type="evidence" value="ECO:0007669"/>
    <property type="project" value="UniProtKB-KW"/>
</dbReference>
<dbReference type="InterPro" id="IPR036477">
    <property type="entry name" value="Formyl_transf_N_sf"/>
</dbReference>
<dbReference type="InterPro" id="IPR011034">
    <property type="entry name" value="Formyl_transferase-like_C_sf"/>
</dbReference>
<dbReference type="InterPro" id="IPR016160">
    <property type="entry name" value="Ald_DH_CS_CYS"/>
</dbReference>
<keyword evidence="9" id="KW-1185">Reference proteome</keyword>
<dbReference type="PROSITE" id="PS00687">
    <property type="entry name" value="ALDEHYDE_DEHYDR_GLU"/>
    <property type="match status" value="1"/>
</dbReference>
<dbReference type="PANTHER" id="PTHR11699">
    <property type="entry name" value="ALDEHYDE DEHYDROGENASE-RELATED"/>
    <property type="match status" value="1"/>
</dbReference>
<dbReference type="GO" id="GO:0016620">
    <property type="term" value="F:oxidoreductase activity, acting on the aldehyde or oxo group of donors, NAD or NADP as acceptor"/>
    <property type="evidence" value="ECO:0007669"/>
    <property type="project" value="InterPro"/>
</dbReference>